<evidence type="ECO:0000313" key="9">
    <source>
        <dbReference type="Proteomes" id="UP000292003"/>
    </source>
</evidence>
<dbReference type="EMBL" id="SFCC01000010">
    <property type="protein sequence ID" value="RZQ61900.1"/>
    <property type="molecule type" value="Genomic_DNA"/>
</dbReference>
<dbReference type="Gene3D" id="3.40.50.300">
    <property type="entry name" value="P-loop containing nucleotide triphosphate hydrolases"/>
    <property type="match status" value="1"/>
</dbReference>
<evidence type="ECO:0000313" key="8">
    <source>
        <dbReference type="EMBL" id="RZQ61900.1"/>
    </source>
</evidence>
<dbReference type="Pfam" id="PF00486">
    <property type="entry name" value="Trans_reg_C"/>
    <property type="match status" value="1"/>
</dbReference>
<dbReference type="SMART" id="SM01043">
    <property type="entry name" value="BTAD"/>
    <property type="match status" value="1"/>
</dbReference>
<dbReference type="InterPro" id="IPR051677">
    <property type="entry name" value="AfsR-DnrI-RedD_regulator"/>
</dbReference>
<dbReference type="SMART" id="SM00530">
    <property type="entry name" value="HTH_XRE"/>
    <property type="match status" value="1"/>
</dbReference>
<dbReference type="SUPFAM" id="SSF52540">
    <property type="entry name" value="P-loop containing nucleoside triphosphate hydrolases"/>
    <property type="match status" value="1"/>
</dbReference>
<dbReference type="SUPFAM" id="SSF48452">
    <property type="entry name" value="TPR-like"/>
    <property type="match status" value="1"/>
</dbReference>
<feature type="domain" description="HTH cro/C1-type" evidence="6">
    <location>
        <begin position="12"/>
        <end position="66"/>
    </location>
</feature>
<dbReference type="SUPFAM" id="SSF47413">
    <property type="entry name" value="lambda repressor-like DNA-binding domains"/>
    <property type="match status" value="1"/>
</dbReference>
<dbReference type="InterPro" id="IPR011990">
    <property type="entry name" value="TPR-like_helical_dom_sf"/>
</dbReference>
<dbReference type="InterPro" id="IPR010982">
    <property type="entry name" value="Lambda_DNA-bd_dom_sf"/>
</dbReference>
<evidence type="ECO:0000259" key="6">
    <source>
        <dbReference type="PROSITE" id="PS50943"/>
    </source>
</evidence>
<evidence type="ECO:0000256" key="5">
    <source>
        <dbReference type="PROSITE-ProRule" id="PRU01091"/>
    </source>
</evidence>
<protein>
    <submittedName>
        <fullName evidence="8">Helix-turn-helix domain-containing protein</fullName>
    </submittedName>
</protein>
<name>A0A4Q7J353_9PSEU</name>
<organism evidence="8 9">
    <name type="scientific">Amycolatopsis suaedae</name>
    <dbReference type="NCBI Taxonomy" id="2510978"/>
    <lineage>
        <taxon>Bacteria</taxon>
        <taxon>Bacillati</taxon>
        <taxon>Actinomycetota</taxon>
        <taxon>Actinomycetes</taxon>
        <taxon>Pseudonocardiales</taxon>
        <taxon>Pseudonocardiaceae</taxon>
        <taxon>Amycolatopsis</taxon>
    </lineage>
</organism>
<dbReference type="AlphaFoldDB" id="A0A4Q7J353"/>
<evidence type="ECO:0000256" key="4">
    <source>
        <dbReference type="ARBA" id="ARBA00023163"/>
    </source>
</evidence>
<comment type="caution">
    <text evidence="8">The sequence shown here is derived from an EMBL/GenBank/DDBJ whole genome shotgun (WGS) entry which is preliminary data.</text>
</comment>
<comment type="similarity">
    <text evidence="1">Belongs to the AfsR/DnrI/RedD regulatory family.</text>
</comment>
<dbReference type="InterPro" id="IPR027417">
    <property type="entry name" value="P-loop_NTPase"/>
</dbReference>
<evidence type="ECO:0000256" key="1">
    <source>
        <dbReference type="ARBA" id="ARBA00005820"/>
    </source>
</evidence>
<evidence type="ECO:0000259" key="7">
    <source>
        <dbReference type="PROSITE" id="PS51755"/>
    </source>
</evidence>
<dbReference type="Gene3D" id="1.10.10.10">
    <property type="entry name" value="Winged helix-like DNA-binding domain superfamily/Winged helix DNA-binding domain"/>
    <property type="match status" value="1"/>
</dbReference>
<gene>
    <name evidence="8" type="ORF">EWH70_19985</name>
</gene>
<dbReference type="Pfam" id="PF01381">
    <property type="entry name" value="HTH_3"/>
    <property type="match status" value="1"/>
</dbReference>
<dbReference type="PRINTS" id="PR00364">
    <property type="entry name" value="DISEASERSIST"/>
</dbReference>
<dbReference type="InterPro" id="IPR005158">
    <property type="entry name" value="BTAD"/>
</dbReference>
<dbReference type="PROSITE" id="PS51755">
    <property type="entry name" value="OMPR_PHOB"/>
    <property type="match status" value="1"/>
</dbReference>
<feature type="domain" description="OmpR/PhoB-type" evidence="7">
    <location>
        <begin position="63"/>
        <end position="167"/>
    </location>
</feature>
<sequence length="589" mass="62679">MNDNPRAVGAALRESRVNAQLTQQELAERSGVSLRTIRSIEHGRTEPRRTSIRLLAGALGLAADELVDPGRGRRLRIDLLGPLSVTGPGGPIDLGPLKQRCIFALLALNANHTVSRDDIVDTLWGEQPPATCANLVHTYVSGLRRILRRHLLEDLVTSAPEGYVLVADPEEVDLLRFDALVAKARLLVDTDAGDALDVFEQAVAAWRGPVLAGLPAGLRRHPLARAVAGRRLASVLEFADLALPLGRHHPAVTQLRQLADEEPLHEGVHARLMLALAGSGQQAAALRLFEDVRARLCDELGIEPGAELRDAHARVLRDDLPATATNTCPAMPLPAQLPAAVPGFVGREPQLSRLDAMLAEQGTTMAISVLEGQSGAGKTALAVHWAQRVRDRFPDGQLFLDLRGCPPEQPVRPAEALARFLRSFGLPDTRIPTDQDEAAALYRSQLAGSRVLIVLDNAADAAQVRPLLPGGPGCAVIVTSRKQLTGLAARDGAEQIPVDALPPEHAHALLAAMIGPDRAAAEPAAVAEVAKACGYLPTALRTVGAGLAAAPDQSVARCLENLRTRGLLNTARVPSMRPAPPKLARRAGR</sequence>
<dbReference type="InterPro" id="IPR001387">
    <property type="entry name" value="Cro/C1-type_HTH"/>
</dbReference>
<dbReference type="Gene3D" id="1.25.40.10">
    <property type="entry name" value="Tetratricopeptide repeat domain"/>
    <property type="match status" value="1"/>
</dbReference>
<dbReference type="CDD" id="cd00093">
    <property type="entry name" value="HTH_XRE"/>
    <property type="match status" value="1"/>
</dbReference>
<keyword evidence="4" id="KW-0804">Transcription</keyword>
<accession>A0A4Q7J353</accession>
<dbReference type="RefSeq" id="WP_130476993.1">
    <property type="nucleotide sequence ID" value="NZ_SFCC01000010.1"/>
</dbReference>
<dbReference type="OrthoDB" id="581105at2"/>
<dbReference type="InterPro" id="IPR001867">
    <property type="entry name" value="OmpR/PhoB-type_DNA-bd"/>
</dbReference>
<dbReference type="PROSITE" id="PS50943">
    <property type="entry name" value="HTH_CROC1"/>
    <property type="match status" value="1"/>
</dbReference>
<dbReference type="GO" id="GO:0043531">
    <property type="term" value="F:ADP binding"/>
    <property type="evidence" value="ECO:0007669"/>
    <property type="project" value="InterPro"/>
</dbReference>
<dbReference type="GO" id="GO:0000160">
    <property type="term" value="P:phosphorelay signal transduction system"/>
    <property type="evidence" value="ECO:0007669"/>
    <property type="project" value="InterPro"/>
</dbReference>
<dbReference type="PANTHER" id="PTHR35807">
    <property type="entry name" value="TRANSCRIPTIONAL REGULATOR REDD-RELATED"/>
    <property type="match status" value="1"/>
</dbReference>
<dbReference type="CDD" id="cd15831">
    <property type="entry name" value="BTAD"/>
    <property type="match status" value="1"/>
</dbReference>
<dbReference type="SMART" id="SM00862">
    <property type="entry name" value="Trans_reg_C"/>
    <property type="match status" value="1"/>
</dbReference>
<dbReference type="PANTHER" id="PTHR35807:SF1">
    <property type="entry name" value="TRANSCRIPTIONAL REGULATOR REDD"/>
    <property type="match status" value="1"/>
</dbReference>
<dbReference type="Pfam" id="PF03704">
    <property type="entry name" value="BTAD"/>
    <property type="match status" value="1"/>
</dbReference>
<dbReference type="GO" id="GO:0003677">
    <property type="term" value="F:DNA binding"/>
    <property type="evidence" value="ECO:0007669"/>
    <property type="project" value="UniProtKB-UniRule"/>
</dbReference>
<keyword evidence="9" id="KW-1185">Reference proteome</keyword>
<feature type="DNA-binding region" description="OmpR/PhoB-type" evidence="5">
    <location>
        <begin position="63"/>
        <end position="167"/>
    </location>
</feature>
<keyword evidence="3 5" id="KW-0238">DNA-binding</keyword>
<dbReference type="SUPFAM" id="SSF46894">
    <property type="entry name" value="C-terminal effector domain of the bipartite response regulators"/>
    <property type="match status" value="1"/>
</dbReference>
<evidence type="ECO:0000256" key="2">
    <source>
        <dbReference type="ARBA" id="ARBA00023015"/>
    </source>
</evidence>
<dbReference type="InterPro" id="IPR016032">
    <property type="entry name" value="Sig_transdc_resp-reg_C-effctor"/>
</dbReference>
<proteinExistence type="inferred from homology"/>
<reference evidence="8 9" key="1">
    <citation type="submission" date="2019-02" db="EMBL/GenBank/DDBJ databases">
        <title>Draft genome sequence of Amycolatopsis sp. 8-3EHSu isolated from roots of Suaeda maritima.</title>
        <authorList>
            <person name="Duangmal K."/>
            <person name="Chantavorakit T."/>
        </authorList>
    </citation>
    <scope>NUCLEOTIDE SEQUENCE [LARGE SCALE GENOMIC DNA]</scope>
    <source>
        <strain evidence="8 9">8-3EHSu</strain>
    </source>
</reference>
<evidence type="ECO:0000256" key="3">
    <source>
        <dbReference type="ARBA" id="ARBA00023125"/>
    </source>
</evidence>
<keyword evidence="2" id="KW-0805">Transcription regulation</keyword>
<dbReference type="Gene3D" id="1.10.260.40">
    <property type="entry name" value="lambda repressor-like DNA-binding domains"/>
    <property type="match status" value="1"/>
</dbReference>
<dbReference type="InterPro" id="IPR036388">
    <property type="entry name" value="WH-like_DNA-bd_sf"/>
</dbReference>
<dbReference type="Proteomes" id="UP000292003">
    <property type="component" value="Unassembled WGS sequence"/>
</dbReference>
<dbReference type="GO" id="GO:0006355">
    <property type="term" value="P:regulation of DNA-templated transcription"/>
    <property type="evidence" value="ECO:0007669"/>
    <property type="project" value="InterPro"/>
</dbReference>